<dbReference type="eggNOG" id="COG3746">
    <property type="taxonomic scope" value="Bacteria"/>
</dbReference>
<dbReference type="RefSeq" id="WP_004178026.1">
    <property type="nucleotide sequence ID" value="NZ_CP021106.3"/>
</dbReference>
<sequence>MGANIAPAYAIKIETKGGPRIKADDGNFEIGINGRAHLDVHAFNKDGVHTAFSAFGSQMSSEQDHSGFNWRRTYATLTGRIYGLNFKFENDFAAGAFPGSIRETWVSTQLGPGQFTIGQFKPYRGMEELTSSNEITLMERPSTSSTGIYTGRQFLMGMGYRGIIGDKLGYGVDVMSLNHTGSSLSGLTYGGRMVWLPFSQPGNTLHFGFSYSVDDAGKGSLPAQGVDIYGGRLGISKSLGIAGASAGSSRENSQTTFAAEVAYALGPVTLQGEYANSRLDNTHLAGGTQRDSHIQAYYVQGSWFVTGERTVYRKDRGAFGKPKPISKWGAIELAARYDLAENTNQSLTADPCRTGTSKCEVRVITLGANWYVRQGWRFMLNYYITEADIGNAGVGTSDRKDNPSVISFRTQLSF</sequence>
<dbReference type="InterPro" id="IPR010870">
    <property type="entry name" value="Porin_O/P"/>
</dbReference>
<protein>
    <submittedName>
        <fullName evidence="1">Porin</fullName>
    </submittedName>
</protein>
<dbReference type="Gene3D" id="2.40.160.10">
    <property type="entry name" value="Porin"/>
    <property type="match status" value="1"/>
</dbReference>
<dbReference type="KEGG" id="nlc:EBAPG3_009200"/>
<gene>
    <name evidence="1" type="ORF">EBAPG3_009200</name>
</gene>
<keyword evidence="2" id="KW-1185">Reference proteome</keyword>
<dbReference type="EMBL" id="CP021106">
    <property type="protein sequence ID" value="ARO87930.1"/>
    <property type="molecule type" value="Genomic_DNA"/>
</dbReference>
<organism evidence="1 2">
    <name type="scientific">Nitrosospira lacus</name>
    <dbReference type="NCBI Taxonomy" id="1288494"/>
    <lineage>
        <taxon>Bacteria</taxon>
        <taxon>Pseudomonadati</taxon>
        <taxon>Pseudomonadota</taxon>
        <taxon>Betaproteobacteria</taxon>
        <taxon>Nitrosomonadales</taxon>
        <taxon>Nitrosomonadaceae</taxon>
        <taxon>Nitrosospira</taxon>
    </lineage>
</organism>
<dbReference type="OrthoDB" id="9807854at2"/>
<dbReference type="AlphaFoldDB" id="A0A1W6SQ46"/>
<name>A0A1W6SQ46_9PROT</name>
<accession>A0A1W6SQ46</accession>
<reference evidence="1 2" key="1">
    <citation type="journal article" date="2015" name="Int. J. Syst. Evol. Microbiol.">
        <title>Nitrosospira lacus sp. nov., a psychrotolerant, ammonia-oxidizing bacterium from sandy lake sediment.</title>
        <authorList>
            <person name="Urakawa H."/>
            <person name="Garcia J.C."/>
            <person name="Nielsen J.L."/>
            <person name="Le V.Q."/>
            <person name="Kozlowski J.A."/>
            <person name="Stein L.Y."/>
            <person name="Lim C.K."/>
            <person name="Pommerening-Roser A."/>
            <person name="Martens-Habbena W."/>
            <person name="Stahl D.A."/>
            <person name="Klotz M.G."/>
        </authorList>
    </citation>
    <scope>NUCLEOTIDE SEQUENCE [LARGE SCALE GENOMIC DNA]</scope>
    <source>
        <strain evidence="1 2">APG3</strain>
    </source>
</reference>
<dbReference type="InterPro" id="IPR023614">
    <property type="entry name" value="Porin_dom_sf"/>
</dbReference>
<proteinExistence type="predicted"/>
<evidence type="ECO:0000313" key="1">
    <source>
        <dbReference type="EMBL" id="ARO87930.1"/>
    </source>
</evidence>
<dbReference type="Proteomes" id="UP000012179">
    <property type="component" value="Chromosome"/>
</dbReference>
<dbReference type="SUPFAM" id="SSF56935">
    <property type="entry name" value="Porins"/>
    <property type="match status" value="1"/>
</dbReference>
<evidence type="ECO:0000313" key="2">
    <source>
        <dbReference type="Proteomes" id="UP000012179"/>
    </source>
</evidence>
<dbReference type="Pfam" id="PF07396">
    <property type="entry name" value="Porin_O_P"/>
    <property type="match status" value="1"/>
</dbReference>